<proteinExistence type="predicted"/>
<dbReference type="PRINTS" id="PR00800">
    <property type="entry name" value="YHDCRBOXLASE"/>
</dbReference>
<keyword evidence="1" id="KW-0210">Decarboxylase</keyword>
<dbReference type="SUPFAM" id="SSF53383">
    <property type="entry name" value="PLP-dependent transferases"/>
    <property type="match status" value="1"/>
</dbReference>
<accession>A0AA88VJI8</accession>
<dbReference type="PANTHER" id="PTHR11999:SF96">
    <property type="entry name" value="TYROSINE DECARBOXYLASE"/>
    <property type="match status" value="1"/>
</dbReference>
<dbReference type="GO" id="GO:0006520">
    <property type="term" value="P:amino acid metabolic process"/>
    <property type="evidence" value="ECO:0007669"/>
    <property type="project" value="InterPro"/>
</dbReference>
<dbReference type="EMBL" id="JAVXUP010001597">
    <property type="protein sequence ID" value="KAK3009897.1"/>
    <property type="molecule type" value="Genomic_DNA"/>
</dbReference>
<dbReference type="Gene3D" id="1.20.1340.10">
    <property type="entry name" value="dopa decarboxylase, N-terminal domain"/>
    <property type="match status" value="1"/>
</dbReference>
<keyword evidence="3" id="KW-1185">Reference proteome</keyword>
<dbReference type="GO" id="GO:0016831">
    <property type="term" value="F:carboxy-lyase activity"/>
    <property type="evidence" value="ECO:0007669"/>
    <property type="project" value="UniProtKB-KW"/>
</dbReference>
<sequence length="92" mass="10642">MGDLKLEHSIENGSASMLNLLDHEEFRRQGHMMIDFPADYYQNIEIYPVRSQVEPGYLRRYAKGIIPGITHRQSPNFFAYFQSSGSIANFLD</sequence>
<comment type="caution">
    <text evidence="2">The sequence shown here is derived from an EMBL/GenBank/DDBJ whole genome shotgun (WGS) entry which is preliminary data.</text>
</comment>
<evidence type="ECO:0000313" key="2">
    <source>
        <dbReference type="EMBL" id="KAK3009897.1"/>
    </source>
</evidence>
<organism evidence="2 3">
    <name type="scientific">Escallonia herrerae</name>
    <dbReference type="NCBI Taxonomy" id="1293975"/>
    <lineage>
        <taxon>Eukaryota</taxon>
        <taxon>Viridiplantae</taxon>
        <taxon>Streptophyta</taxon>
        <taxon>Embryophyta</taxon>
        <taxon>Tracheophyta</taxon>
        <taxon>Spermatophyta</taxon>
        <taxon>Magnoliopsida</taxon>
        <taxon>eudicotyledons</taxon>
        <taxon>Gunneridae</taxon>
        <taxon>Pentapetalae</taxon>
        <taxon>asterids</taxon>
        <taxon>campanulids</taxon>
        <taxon>Escalloniales</taxon>
        <taxon>Escalloniaceae</taxon>
        <taxon>Escallonia</taxon>
    </lineage>
</organism>
<gene>
    <name evidence="2" type="ORF">RJ639_010543</name>
</gene>
<name>A0AA88VJI8_9ASTE</name>
<evidence type="ECO:0000256" key="1">
    <source>
        <dbReference type="ARBA" id="ARBA00022793"/>
    </source>
</evidence>
<dbReference type="InterPro" id="IPR010977">
    <property type="entry name" value="Aromatic_deC"/>
</dbReference>
<keyword evidence="1" id="KW-0456">Lyase</keyword>
<reference evidence="2" key="1">
    <citation type="submission" date="2022-12" db="EMBL/GenBank/DDBJ databases">
        <title>Draft genome assemblies for two species of Escallonia (Escalloniales).</title>
        <authorList>
            <person name="Chanderbali A."/>
            <person name="Dervinis C."/>
            <person name="Anghel I."/>
            <person name="Soltis D."/>
            <person name="Soltis P."/>
            <person name="Zapata F."/>
        </authorList>
    </citation>
    <scope>NUCLEOTIDE SEQUENCE</scope>
    <source>
        <strain evidence="2">UCBG64.0493</strain>
        <tissue evidence="2">Leaf</tissue>
    </source>
</reference>
<dbReference type="PANTHER" id="PTHR11999">
    <property type="entry name" value="GROUP II PYRIDOXAL-5-PHOSPHATE DECARBOXYLASE"/>
    <property type="match status" value="1"/>
</dbReference>
<dbReference type="GO" id="GO:0005737">
    <property type="term" value="C:cytoplasm"/>
    <property type="evidence" value="ECO:0007669"/>
    <property type="project" value="TreeGrafter"/>
</dbReference>
<evidence type="ECO:0000313" key="3">
    <source>
        <dbReference type="Proteomes" id="UP001188597"/>
    </source>
</evidence>
<protein>
    <submittedName>
        <fullName evidence="2">Uncharacterized protein</fullName>
    </submittedName>
</protein>
<dbReference type="InterPro" id="IPR015424">
    <property type="entry name" value="PyrdxlP-dep_Trfase"/>
</dbReference>
<dbReference type="AlphaFoldDB" id="A0AA88VJI8"/>
<dbReference type="Proteomes" id="UP001188597">
    <property type="component" value="Unassembled WGS sequence"/>
</dbReference>